<dbReference type="PROSITE" id="PS00028">
    <property type="entry name" value="ZINC_FINGER_C2H2_1"/>
    <property type="match status" value="14"/>
</dbReference>
<dbReference type="FunFam" id="3.30.160.60:FF:000608">
    <property type="entry name" value="zinc finger protein 286A isoform X1"/>
    <property type="match status" value="1"/>
</dbReference>
<feature type="binding site" evidence="11">
    <location>
        <position position="62"/>
    </location>
    <ligand>
        <name>Zn(2+)</name>
        <dbReference type="ChEBI" id="CHEBI:29105"/>
    </ligand>
</feature>
<dbReference type="OrthoDB" id="654211at2759"/>
<evidence type="ECO:0000256" key="12">
    <source>
        <dbReference type="SAM" id="MobiDB-lite"/>
    </source>
</evidence>
<dbReference type="GO" id="GO:0008270">
    <property type="term" value="F:zinc ion binding"/>
    <property type="evidence" value="ECO:0007669"/>
    <property type="project" value="UniProtKB-UniRule"/>
</dbReference>
<evidence type="ECO:0000256" key="1">
    <source>
        <dbReference type="ARBA" id="ARBA00006991"/>
    </source>
</evidence>
<feature type="domain" description="C2H2-type" evidence="13">
    <location>
        <begin position="251"/>
        <end position="278"/>
    </location>
</feature>
<evidence type="ECO:0000256" key="7">
    <source>
        <dbReference type="ARBA" id="ARBA00023125"/>
    </source>
</evidence>
<dbReference type="EMBL" id="LJIG01000988">
    <property type="protein sequence ID" value="KRT85952.1"/>
    <property type="molecule type" value="Genomic_DNA"/>
</dbReference>
<dbReference type="Pfam" id="PF00096">
    <property type="entry name" value="zf-C2H2"/>
    <property type="match status" value="9"/>
</dbReference>
<feature type="region of interest" description="Disordered" evidence="12">
    <location>
        <begin position="406"/>
        <end position="460"/>
    </location>
</feature>
<dbReference type="InterPro" id="IPR017956">
    <property type="entry name" value="AT_hook_DNA-bd_motif"/>
</dbReference>
<keyword evidence="9" id="KW-0539">Nucleus</keyword>
<evidence type="ECO:0000256" key="3">
    <source>
        <dbReference type="ARBA" id="ARBA00022737"/>
    </source>
</evidence>
<dbReference type="SUPFAM" id="SSF57716">
    <property type="entry name" value="Glucocorticoid receptor-like (DNA-binding domain)"/>
    <property type="match status" value="1"/>
</dbReference>
<accession>A0A0T6BF42</accession>
<feature type="binding site" evidence="11">
    <location>
        <position position="15"/>
    </location>
    <ligand>
        <name>Zn(2+)</name>
        <dbReference type="ChEBI" id="CHEBI:29105"/>
    </ligand>
</feature>
<feature type="domain" description="C2H2-type" evidence="13">
    <location>
        <begin position="732"/>
        <end position="759"/>
    </location>
</feature>
<dbReference type="GO" id="GO:0000978">
    <property type="term" value="F:RNA polymerase II cis-regulatory region sequence-specific DNA binding"/>
    <property type="evidence" value="ECO:0007669"/>
    <property type="project" value="TreeGrafter"/>
</dbReference>
<dbReference type="SMART" id="SM00868">
    <property type="entry name" value="zf-AD"/>
    <property type="match status" value="2"/>
</dbReference>
<dbReference type="GO" id="GO:0001228">
    <property type="term" value="F:DNA-binding transcription activator activity, RNA polymerase II-specific"/>
    <property type="evidence" value="ECO:0007669"/>
    <property type="project" value="TreeGrafter"/>
</dbReference>
<comment type="caution">
    <text evidence="15">The sequence shown here is derived from an EMBL/GenBank/DDBJ whole genome shotgun (WGS) entry which is preliminary data.</text>
</comment>
<keyword evidence="8" id="KW-0804">Transcription</keyword>
<dbReference type="FunFam" id="3.30.160.60:FF:000038">
    <property type="entry name" value="Zinc finger protein 624"/>
    <property type="match status" value="1"/>
</dbReference>
<dbReference type="GO" id="GO:0048598">
    <property type="term" value="P:embryonic morphogenesis"/>
    <property type="evidence" value="ECO:0007669"/>
    <property type="project" value="UniProtKB-ARBA"/>
</dbReference>
<reference evidence="15 16" key="1">
    <citation type="submission" date="2015-09" db="EMBL/GenBank/DDBJ databases">
        <title>Draft genome of the scarab beetle Oryctes borbonicus.</title>
        <authorList>
            <person name="Meyer J.M."/>
            <person name="Markov G.V."/>
            <person name="Baskaran P."/>
            <person name="Herrmann M."/>
            <person name="Sommer R.J."/>
            <person name="Roedelsperger C."/>
        </authorList>
    </citation>
    <scope>NUCLEOTIDE SEQUENCE [LARGE SCALE GENOMIC DNA]</scope>
    <source>
        <strain evidence="15">OB123</strain>
        <tissue evidence="15">Whole animal</tissue>
    </source>
</reference>
<organism evidence="15 16">
    <name type="scientific">Oryctes borbonicus</name>
    <dbReference type="NCBI Taxonomy" id="1629725"/>
    <lineage>
        <taxon>Eukaryota</taxon>
        <taxon>Metazoa</taxon>
        <taxon>Ecdysozoa</taxon>
        <taxon>Arthropoda</taxon>
        <taxon>Hexapoda</taxon>
        <taxon>Insecta</taxon>
        <taxon>Pterygota</taxon>
        <taxon>Neoptera</taxon>
        <taxon>Endopterygota</taxon>
        <taxon>Coleoptera</taxon>
        <taxon>Polyphaga</taxon>
        <taxon>Scarabaeiformia</taxon>
        <taxon>Scarabaeidae</taxon>
        <taxon>Dynastinae</taxon>
        <taxon>Oryctes</taxon>
    </lineage>
</organism>
<feature type="domain" description="C2H2-type" evidence="13">
    <location>
        <begin position="555"/>
        <end position="579"/>
    </location>
</feature>
<evidence type="ECO:0000256" key="11">
    <source>
        <dbReference type="PROSITE-ProRule" id="PRU01263"/>
    </source>
</evidence>
<dbReference type="Pfam" id="PF13912">
    <property type="entry name" value="zf-C2H2_6"/>
    <property type="match status" value="2"/>
</dbReference>
<feature type="domain" description="C2H2-type" evidence="13">
    <location>
        <begin position="223"/>
        <end position="250"/>
    </location>
</feature>
<comment type="similarity">
    <text evidence="1">Belongs to the krueppel C2H2-type zinc-finger protein family.</text>
</comment>
<feature type="domain" description="C2H2-type" evidence="13">
    <location>
        <begin position="676"/>
        <end position="703"/>
    </location>
</feature>
<evidence type="ECO:0000259" key="14">
    <source>
        <dbReference type="PROSITE" id="PS51915"/>
    </source>
</evidence>
<keyword evidence="6" id="KW-0805">Transcription regulation</keyword>
<dbReference type="FunFam" id="3.30.160.60:FF:001119">
    <property type="entry name" value="zinc finger protein 408"/>
    <property type="match status" value="1"/>
</dbReference>
<feature type="domain" description="C2H2-type" evidence="13">
    <location>
        <begin position="591"/>
        <end position="618"/>
    </location>
</feature>
<evidence type="ECO:0000259" key="13">
    <source>
        <dbReference type="PROSITE" id="PS50157"/>
    </source>
</evidence>
<feature type="domain" description="C2H2-type" evidence="13">
    <location>
        <begin position="759"/>
        <end position="782"/>
    </location>
</feature>
<dbReference type="PANTHER" id="PTHR24393:SF34">
    <property type="entry name" value="PR_SET DOMAIN 13"/>
    <property type="match status" value="1"/>
</dbReference>
<dbReference type="FunFam" id="3.30.160.60:FF:000303">
    <property type="entry name" value="Zinc finger protein 41"/>
    <property type="match status" value="1"/>
</dbReference>
<dbReference type="FunFam" id="3.30.160.60:FF:000065">
    <property type="entry name" value="B-cell CLL/lymphoma 6, member B"/>
    <property type="match status" value="1"/>
</dbReference>
<dbReference type="SMART" id="SM00355">
    <property type="entry name" value="ZnF_C2H2"/>
    <property type="match status" value="16"/>
</dbReference>
<feature type="domain" description="C2H2-type" evidence="13">
    <location>
        <begin position="279"/>
        <end position="306"/>
    </location>
</feature>
<evidence type="ECO:0000313" key="16">
    <source>
        <dbReference type="Proteomes" id="UP000051574"/>
    </source>
</evidence>
<keyword evidence="7" id="KW-0238">DNA-binding</keyword>
<gene>
    <name evidence="15" type="ORF">AMK59_1705</name>
</gene>
<dbReference type="FunFam" id="3.30.160.60:FF:000624">
    <property type="entry name" value="zinc finger protein 697"/>
    <property type="match status" value="1"/>
</dbReference>
<evidence type="ECO:0000256" key="6">
    <source>
        <dbReference type="ARBA" id="ARBA00023015"/>
    </source>
</evidence>
<keyword evidence="16" id="KW-1185">Reference proteome</keyword>
<feature type="domain" description="C2H2-type" evidence="13">
    <location>
        <begin position="168"/>
        <end position="195"/>
    </location>
</feature>
<evidence type="ECO:0000313" key="15">
    <source>
        <dbReference type="EMBL" id="KRT85952.1"/>
    </source>
</evidence>
<feature type="compositionally biased region" description="Basic residues" evidence="12">
    <location>
        <begin position="430"/>
        <end position="460"/>
    </location>
</feature>
<keyword evidence="4 10" id="KW-0863">Zinc-finger</keyword>
<evidence type="ECO:0000256" key="9">
    <source>
        <dbReference type="ARBA" id="ARBA00023242"/>
    </source>
</evidence>
<feature type="binding site" evidence="11">
    <location>
        <position position="12"/>
    </location>
    <ligand>
        <name>Zn(2+)</name>
        <dbReference type="ChEBI" id="CHEBI:29105"/>
    </ligand>
</feature>
<dbReference type="PROSITE" id="PS50157">
    <property type="entry name" value="ZINC_FINGER_C2H2_2"/>
    <property type="match status" value="16"/>
</dbReference>
<feature type="domain" description="ZAD" evidence="14">
    <location>
        <begin position="10"/>
        <end position="89"/>
    </location>
</feature>
<dbReference type="Gene3D" id="3.30.160.60">
    <property type="entry name" value="Classic Zinc Finger"/>
    <property type="match status" value="11"/>
</dbReference>
<dbReference type="PROSITE" id="PS51915">
    <property type="entry name" value="ZAD"/>
    <property type="match status" value="1"/>
</dbReference>
<feature type="domain" description="C2H2-type" evidence="13">
    <location>
        <begin position="704"/>
        <end position="731"/>
    </location>
</feature>
<dbReference type="Proteomes" id="UP000051574">
    <property type="component" value="Unassembled WGS sequence"/>
</dbReference>
<name>A0A0T6BF42_9SCAR</name>
<feature type="domain" description="C2H2-type" evidence="13">
    <location>
        <begin position="619"/>
        <end position="646"/>
    </location>
</feature>
<feature type="domain" description="C2H2-type" evidence="13">
    <location>
        <begin position="499"/>
        <end position="526"/>
    </location>
</feature>
<keyword evidence="2 11" id="KW-0479">Metal-binding</keyword>
<dbReference type="InterPro" id="IPR036236">
    <property type="entry name" value="Znf_C2H2_sf"/>
</dbReference>
<evidence type="ECO:0000256" key="10">
    <source>
        <dbReference type="PROSITE-ProRule" id="PRU00042"/>
    </source>
</evidence>
<dbReference type="Pfam" id="PF07776">
    <property type="entry name" value="zf-AD"/>
    <property type="match status" value="1"/>
</dbReference>
<evidence type="ECO:0000256" key="4">
    <source>
        <dbReference type="ARBA" id="ARBA00022771"/>
    </source>
</evidence>
<evidence type="ECO:0000256" key="8">
    <source>
        <dbReference type="ARBA" id="ARBA00023163"/>
    </source>
</evidence>
<keyword evidence="5 11" id="KW-0862">Zinc</keyword>
<dbReference type="InterPro" id="IPR013087">
    <property type="entry name" value="Znf_C2H2_type"/>
</dbReference>
<dbReference type="Gene3D" id="3.40.1800.20">
    <property type="match status" value="1"/>
</dbReference>
<evidence type="ECO:0000256" key="2">
    <source>
        <dbReference type="ARBA" id="ARBA00022723"/>
    </source>
</evidence>
<dbReference type="Pfam" id="PF12874">
    <property type="entry name" value="zf-met"/>
    <property type="match status" value="1"/>
</dbReference>
<sequence>MESIQLDFNNVCRTCKNESPEMKSLYYRDSESGKENPRLDEMLMACASVQVNKDDGLPKLICRSCFVQLKNAYSFKKQCEKTDIFLRDYVKNLQKENIKEENAVTELEFSTNLINELDTTLDDDDDDSCNRNVDVIDDIKDDPENNSGEVREKDLNYIQVIDSDITVYECTTCSKVFYTMEGLKCHKRSHTGKTFKCKQCDRAYTRLNHLHRHELSHGKRKMHVCKICNKTLTRFEHLKRHLITHLKEKPYGCPRCNRGFNRFEHLRHHAECCKGEKVYVCDICNKAFNREDSMEVHRRIHENKELVLPTLDNLDNIAEHYMEIEFDEKADEFSEQSEEVDMNSGEETMEPEVEVSENNDQEKIDEIAHITNDIYEKEDPADLLLEKARIQEEILGDNQAALLDIGNGNDYESDNSAHSEYLPMKPSPPKTKRGRGRPRKHPVAYKSTGRPRGRPPLNHKLKTDKCSETGHFICPECKQLFTKVNLFERHVEEHGLKLYECDTCSRKFSRMNSLKRHKLSHGKVKPFSCSSCKKCFSRRDHLQKHMRMHLNSESFTCDICQVTFSKEESLLKHKAVKHSIGEKILLAEKKFKCEYCPKAFTTEKYRDSHMKAHLGENAFQCKTCNKSFIAKSHLTEHMKFHNDSSKKFLCSECGQRFIRNDYLVVHMRRHRGEKPFKCKFCGKGFPRTTDLTVHERYHTGEKTHLCVICGRGFGRAYNLTVHMRTHTGEKPYRCTYCDAAFAQGNDLKSHVRRHTGERFQCELCPETFLMGYLLTQHKRVVHGLNIVSNIRRLQPVAKLNPDDPPPITVPLPAPVVVAPVIKVDPLQIKQDDLPELKQE</sequence>
<dbReference type="AlphaFoldDB" id="A0A0T6BF42"/>
<protein>
    <submittedName>
        <fullName evidence="15">Zinc-finger associated domain containing protein</fullName>
    </submittedName>
</protein>
<dbReference type="InterPro" id="IPR012934">
    <property type="entry name" value="Znf_AD"/>
</dbReference>
<keyword evidence="3" id="KW-0677">Repeat</keyword>
<dbReference type="PRINTS" id="PR00929">
    <property type="entry name" value="ATHOOK"/>
</dbReference>
<feature type="domain" description="C2H2-type" evidence="13">
    <location>
        <begin position="527"/>
        <end position="554"/>
    </location>
</feature>
<dbReference type="SMART" id="SM00384">
    <property type="entry name" value="AT_hook"/>
    <property type="match status" value="2"/>
</dbReference>
<dbReference type="FunFam" id="3.30.160.60:FF:000100">
    <property type="entry name" value="Zinc finger 45-like"/>
    <property type="match status" value="1"/>
</dbReference>
<dbReference type="GO" id="GO:0005634">
    <property type="term" value="C:nucleus"/>
    <property type="evidence" value="ECO:0007669"/>
    <property type="project" value="InterPro"/>
</dbReference>
<feature type="binding site" evidence="11">
    <location>
        <position position="65"/>
    </location>
    <ligand>
        <name>Zn(2+)</name>
        <dbReference type="ChEBI" id="CHEBI:29105"/>
    </ligand>
</feature>
<dbReference type="SUPFAM" id="SSF57667">
    <property type="entry name" value="beta-beta-alpha zinc fingers"/>
    <property type="match status" value="9"/>
</dbReference>
<feature type="domain" description="C2H2-type" evidence="13">
    <location>
        <begin position="648"/>
        <end position="675"/>
    </location>
</feature>
<evidence type="ECO:0000256" key="5">
    <source>
        <dbReference type="ARBA" id="ARBA00022833"/>
    </source>
</evidence>
<feature type="domain" description="C2H2-type" evidence="13">
    <location>
        <begin position="472"/>
        <end position="494"/>
    </location>
</feature>
<feature type="domain" description="C2H2-type" evidence="13">
    <location>
        <begin position="195"/>
        <end position="222"/>
    </location>
</feature>
<dbReference type="PANTHER" id="PTHR24393">
    <property type="entry name" value="ZINC FINGER PROTEIN"/>
    <property type="match status" value="1"/>
</dbReference>
<proteinExistence type="inferred from homology"/>